<evidence type="ECO:0000313" key="2">
    <source>
        <dbReference type="Proteomes" id="UP001632038"/>
    </source>
</evidence>
<gene>
    <name evidence="1" type="ORF">CASFOL_008969</name>
</gene>
<dbReference type="AlphaFoldDB" id="A0ABD3E1L1"/>
<organism evidence="1 2">
    <name type="scientific">Castilleja foliolosa</name>
    <dbReference type="NCBI Taxonomy" id="1961234"/>
    <lineage>
        <taxon>Eukaryota</taxon>
        <taxon>Viridiplantae</taxon>
        <taxon>Streptophyta</taxon>
        <taxon>Embryophyta</taxon>
        <taxon>Tracheophyta</taxon>
        <taxon>Spermatophyta</taxon>
        <taxon>Magnoliopsida</taxon>
        <taxon>eudicotyledons</taxon>
        <taxon>Gunneridae</taxon>
        <taxon>Pentapetalae</taxon>
        <taxon>asterids</taxon>
        <taxon>lamiids</taxon>
        <taxon>Lamiales</taxon>
        <taxon>Orobanchaceae</taxon>
        <taxon>Pedicularideae</taxon>
        <taxon>Castillejinae</taxon>
        <taxon>Castilleja</taxon>
    </lineage>
</organism>
<name>A0ABD3E1L1_9LAMI</name>
<protein>
    <submittedName>
        <fullName evidence="1">Uncharacterized protein</fullName>
    </submittedName>
</protein>
<dbReference type="EMBL" id="JAVIJP010000009">
    <property type="protein sequence ID" value="KAL3648001.1"/>
    <property type="molecule type" value="Genomic_DNA"/>
</dbReference>
<keyword evidence="2" id="KW-1185">Reference proteome</keyword>
<sequence length="37" mass="4496">MTMSSCYYYPFDYKSLKNKIRPPPLWFTPNIPIIKNK</sequence>
<evidence type="ECO:0000313" key="1">
    <source>
        <dbReference type="EMBL" id="KAL3648001.1"/>
    </source>
</evidence>
<comment type="caution">
    <text evidence="1">The sequence shown here is derived from an EMBL/GenBank/DDBJ whole genome shotgun (WGS) entry which is preliminary data.</text>
</comment>
<proteinExistence type="predicted"/>
<dbReference type="Proteomes" id="UP001632038">
    <property type="component" value="Unassembled WGS sequence"/>
</dbReference>
<accession>A0ABD3E1L1</accession>
<reference evidence="2" key="1">
    <citation type="journal article" date="2024" name="IScience">
        <title>Strigolactones Initiate the Formation of Haustorium-like Structures in Castilleja.</title>
        <authorList>
            <person name="Buerger M."/>
            <person name="Peterson D."/>
            <person name="Chory J."/>
        </authorList>
    </citation>
    <scope>NUCLEOTIDE SEQUENCE [LARGE SCALE GENOMIC DNA]</scope>
</reference>